<evidence type="ECO:0000313" key="8">
    <source>
        <dbReference type="EMBL" id="ORE86977.1"/>
    </source>
</evidence>
<dbReference type="OrthoDB" id="7067274at2"/>
<dbReference type="GO" id="GO:0032885">
    <property type="term" value="P:regulation of polysaccharide biosynthetic process"/>
    <property type="evidence" value="ECO:0007669"/>
    <property type="project" value="TreeGrafter"/>
</dbReference>
<dbReference type="Pfam" id="PF03888">
    <property type="entry name" value="MucB_RseB"/>
    <property type="match status" value="1"/>
</dbReference>
<dbReference type="Gene3D" id="2.50.20.10">
    <property type="entry name" value="Lipoprotein localisation LolA/LolB/LppX"/>
    <property type="match status" value="1"/>
</dbReference>
<evidence type="ECO:0000256" key="4">
    <source>
        <dbReference type="ARBA" id="ARBA00022764"/>
    </source>
</evidence>
<feature type="domain" description="MucB/RseB C-terminal" evidence="7">
    <location>
        <begin position="228"/>
        <end position="322"/>
    </location>
</feature>
<dbReference type="AlphaFoldDB" id="A0A1Y1SD99"/>
<dbReference type="GO" id="GO:0030288">
    <property type="term" value="C:outer membrane-bounded periplasmic space"/>
    <property type="evidence" value="ECO:0007669"/>
    <property type="project" value="TreeGrafter"/>
</dbReference>
<feature type="domain" description="MucB/RseB N-terminal" evidence="6">
    <location>
        <begin position="26"/>
        <end position="201"/>
    </location>
</feature>
<dbReference type="PANTHER" id="PTHR38782:SF1">
    <property type="entry name" value="SIGMA-E FACTOR REGULATORY PROTEIN RSEB"/>
    <property type="match status" value="1"/>
</dbReference>
<protein>
    <submittedName>
        <fullName evidence="8">MucB/RseB</fullName>
    </submittedName>
</protein>
<comment type="caution">
    <text evidence="8">The sequence shown here is derived from an EMBL/GenBank/DDBJ whole genome shotgun (WGS) entry which is preliminary data.</text>
</comment>
<evidence type="ECO:0000256" key="1">
    <source>
        <dbReference type="ARBA" id="ARBA00004418"/>
    </source>
</evidence>
<dbReference type="Pfam" id="PF17188">
    <property type="entry name" value="MucB_RseB_C"/>
    <property type="match status" value="1"/>
</dbReference>
<dbReference type="PROSITE" id="PS51257">
    <property type="entry name" value="PROKAR_LIPOPROTEIN"/>
    <property type="match status" value="1"/>
</dbReference>
<keyword evidence="4" id="KW-0574">Periplasm</keyword>
<feature type="chain" id="PRO_5012440512" evidence="5">
    <location>
        <begin position="25"/>
        <end position="331"/>
    </location>
</feature>
<keyword evidence="3 5" id="KW-0732">Signal</keyword>
<dbReference type="Proteomes" id="UP000192342">
    <property type="component" value="Unassembled WGS sequence"/>
</dbReference>
<feature type="signal peptide" evidence="5">
    <location>
        <begin position="1"/>
        <end position="24"/>
    </location>
</feature>
<comment type="subcellular location">
    <subcellularLocation>
        <location evidence="1">Periplasm</location>
    </subcellularLocation>
</comment>
<dbReference type="InterPro" id="IPR038484">
    <property type="entry name" value="MucB/RseB_C_sf"/>
</dbReference>
<dbReference type="STRING" id="1317117.ATO7_08057"/>
<evidence type="ECO:0000259" key="7">
    <source>
        <dbReference type="Pfam" id="PF17188"/>
    </source>
</evidence>
<dbReference type="CDD" id="cd16327">
    <property type="entry name" value="RseB"/>
    <property type="match status" value="1"/>
</dbReference>
<dbReference type="InterPro" id="IPR033434">
    <property type="entry name" value="MucB/RseB_N"/>
</dbReference>
<dbReference type="Gene3D" id="3.30.200.100">
    <property type="entry name" value="MucB/RseB, C-terminal domain"/>
    <property type="match status" value="1"/>
</dbReference>
<dbReference type="PANTHER" id="PTHR38782">
    <property type="match status" value="1"/>
</dbReference>
<evidence type="ECO:0000256" key="3">
    <source>
        <dbReference type="ARBA" id="ARBA00022729"/>
    </source>
</evidence>
<comment type="similarity">
    <text evidence="2">Belongs to the RseB family.</text>
</comment>
<sequence length="331" mass="37214">MNFVVRGSGLALALALSCWPLVGAADALEWLQRMNEAVRLTTYQGTAVYRNGEQLETLRVYHRFEQGQEHERMFSLSGQQREVLRAGEKVTCILPDQKAVVRDHEGLRGLLPKLSRAAFEELGQVYELIQVVGDTRVAGRACREVRVRSRDIYRYNYALCLDEESALPLDIRLIDDNGALLEQVVFTHIEFPPRIEDRYFESPIDTQDFRQVSQQGLGTLASESSAEEGIWEVRDLPEGFRLATRETGRWPGFDGPVTQMVYTDGLAAVSVFATSSQLPDEALQGLTRLGGVNAYGRMIEDHHVTVVGEVPQATVRFFGDNLRFTSFKNAQ</sequence>
<gene>
    <name evidence="8" type="ORF">ATO7_08057</name>
</gene>
<organism evidence="8 9">
    <name type="scientific">Oceanococcus atlanticus</name>
    <dbReference type="NCBI Taxonomy" id="1317117"/>
    <lineage>
        <taxon>Bacteria</taxon>
        <taxon>Pseudomonadati</taxon>
        <taxon>Pseudomonadota</taxon>
        <taxon>Gammaproteobacteria</taxon>
        <taxon>Chromatiales</taxon>
        <taxon>Oceanococcaceae</taxon>
        <taxon>Oceanococcus</taxon>
    </lineage>
</organism>
<proteinExistence type="inferred from homology"/>
<dbReference type="InterPro" id="IPR005588">
    <property type="entry name" value="MucB_RseB"/>
</dbReference>
<evidence type="ECO:0000313" key="9">
    <source>
        <dbReference type="Proteomes" id="UP000192342"/>
    </source>
</evidence>
<reference evidence="8 9" key="1">
    <citation type="submission" date="2013-04" db="EMBL/GenBank/DDBJ databases">
        <title>Oceanococcus atlanticus 22II-S10r2 Genome Sequencing.</title>
        <authorList>
            <person name="Lai Q."/>
            <person name="Li G."/>
            <person name="Shao Z."/>
        </authorList>
    </citation>
    <scope>NUCLEOTIDE SEQUENCE [LARGE SCALE GENOMIC DNA]</scope>
    <source>
        <strain evidence="8 9">22II-S10r2</strain>
    </source>
</reference>
<dbReference type="GO" id="GO:0045152">
    <property type="term" value="F:antisigma factor binding"/>
    <property type="evidence" value="ECO:0007669"/>
    <property type="project" value="TreeGrafter"/>
</dbReference>
<dbReference type="InterPro" id="IPR033436">
    <property type="entry name" value="MucB/RseB_C"/>
</dbReference>
<dbReference type="RefSeq" id="WP_083561187.1">
    <property type="nucleotide sequence ID" value="NZ_AQQV01000002.1"/>
</dbReference>
<evidence type="ECO:0000256" key="2">
    <source>
        <dbReference type="ARBA" id="ARBA00008150"/>
    </source>
</evidence>
<accession>A0A1Y1SD99</accession>
<name>A0A1Y1SD99_9GAMM</name>
<evidence type="ECO:0000259" key="6">
    <source>
        <dbReference type="Pfam" id="PF03888"/>
    </source>
</evidence>
<dbReference type="PIRSF" id="PIRSF005427">
    <property type="entry name" value="RseB"/>
    <property type="match status" value="1"/>
</dbReference>
<keyword evidence="9" id="KW-1185">Reference proteome</keyword>
<evidence type="ECO:0000256" key="5">
    <source>
        <dbReference type="SAM" id="SignalP"/>
    </source>
</evidence>
<dbReference type="EMBL" id="AQQV01000002">
    <property type="protein sequence ID" value="ORE86977.1"/>
    <property type="molecule type" value="Genomic_DNA"/>
</dbReference>